<dbReference type="InterPro" id="IPR029052">
    <property type="entry name" value="Metallo-depent_PP-like"/>
</dbReference>
<accession>X1U069</accession>
<dbReference type="Pfam" id="PF00149">
    <property type="entry name" value="Metallophos"/>
    <property type="match status" value="1"/>
</dbReference>
<sequence length="155" mass="17545">MQYFSRKTMVIRVILCVQIIVLALGTANAQGNEPGPAYSFVYLGDIHFDKRSHHDFEWVKANKPNDIRQIENYVRITENHTPGLLRRVQTAIESSNGQIKMIVQGGDLTEGLCGSRELQETQFKDVIKLIRNHIPRTTFITTKGNHDITGPGARE</sequence>
<name>X1U069_9ZZZZ</name>
<protein>
    <recommendedName>
        <fullName evidence="1">Calcineurin-like phosphoesterase domain-containing protein</fullName>
    </recommendedName>
</protein>
<dbReference type="GO" id="GO:0016787">
    <property type="term" value="F:hydrolase activity"/>
    <property type="evidence" value="ECO:0007669"/>
    <property type="project" value="InterPro"/>
</dbReference>
<proteinExistence type="predicted"/>
<gene>
    <name evidence="2" type="ORF">S12H4_29379</name>
</gene>
<feature type="domain" description="Calcineurin-like phosphoesterase" evidence="1">
    <location>
        <begin position="40"/>
        <end position="147"/>
    </location>
</feature>
<comment type="caution">
    <text evidence="2">The sequence shown here is derived from an EMBL/GenBank/DDBJ whole genome shotgun (WGS) entry which is preliminary data.</text>
</comment>
<organism evidence="2">
    <name type="scientific">marine sediment metagenome</name>
    <dbReference type="NCBI Taxonomy" id="412755"/>
    <lineage>
        <taxon>unclassified sequences</taxon>
        <taxon>metagenomes</taxon>
        <taxon>ecological metagenomes</taxon>
    </lineage>
</organism>
<dbReference type="InterPro" id="IPR004843">
    <property type="entry name" value="Calcineurin-like_PHP"/>
</dbReference>
<dbReference type="SUPFAM" id="SSF56300">
    <property type="entry name" value="Metallo-dependent phosphatases"/>
    <property type="match status" value="1"/>
</dbReference>
<dbReference type="AlphaFoldDB" id="X1U069"/>
<evidence type="ECO:0000313" key="2">
    <source>
        <dbReference type="EMBL" id="GAI96961.1"/>
    </source>
</evidence>
<evidence type="ECO:0000259" key="1">
    <source>
        <dbReference type="Pfam" id="PF00149"/>
    </source>
</evidence>
<reference evidence="2" key="1">
    <citation type="journal article" date="2014" name="Front. Microbiol.">
        <title>High frequency of phylogenetically diverse reductive dehalogenase-homologous genes in deep subseafloor sedimentary metagenomes.</title>
        <authorList>
            <person name="Kawai M."/>
            <person name="Futagami T."/>
            <person name="Toyoda A."/>
            <person name="Takaki Y."/>
            <person name="Nishi S."/>
            <person name="Hori S."/>
            <person name="Arai W."/>
            <person name="Tsubouchi T."/>
            <person name="Morono Y."/>
            <person name="Uchiyama I."/>
            <person name="Ito T."/>
            <person name="Fujiyama A."/>
            <person name="Inagaki F."/>
            <person name="Takami H."/>
        </authorList>
    </citation>
    <scope>NUCLEOTIDE SEQUENCE</scope>
    <source>
        <strain evidence="2">Expedition CK06-06</strain>
    </source>
</reference>
<feature type="non-terminal residue" evidence="2">
    <location>
        <position position="155"/>
    </location>
</feature>
<dbReference type="Gene3D" id="3.60.21.10">
    <property type="match status" value="1"/>
</dbReference>
<dbReference type="EMBL" id="BARW01016941">
    <property type="protein sequence ID" value="GAI96961.1"/>
    <property type="molecule type" value="Genomic_DNA"/>
</dbReference>